<feature type="domain" description="Erythromycin biosynthesis protein CIII-like C-terminal" evidence="5">
    <location>
        <begin position="229"/>
        <end position="367"/>
    </location>
</feature>
<feature type="region of interest" description="Disordered" evidence="4">
    <location>
        <begin position="176"/>
        <end position="207"/>
    </location>
</feature>
<dbReference type="Pfam" id="PF21036">
    <property type="entry name" value="EryCIII-like_N"/>
    <property type="match status" value="1"/>
</dbReference>
<reference evidence="8" key="1">
    <citation type="journal article" date="2019" name="Int. J. Syst. Evol. Microbiol.">
        <title>The Global Catalogue of Microorganisms (GCM) 10K type strain sequencing project: providing services to taxonomists for standard genome sequencing and annotation.</title>
        <authorList>
            <consortium name="The Broad Institute Genomics Platform"/>
            <consortium name="The Broad Institute Genome Sequencing Center for Infectious Disease"/>
            <person name="Wu L."/>
            <person name="Ma J."/>
        </authorList>
    </citation>
    <scope>NUCLEOTIDE SEQUENCE [LARGE SCALE GENOMIC DNA]</scope>
    <source>
        <strain evidence="8">JCM 3338</strain>
    </source>
</reference>
<dbReference type="Pfam" id="PF06722">
    <property type="entry name" value="EryCIII-like_C"/>
    <property type="match status" value="1"/>
</dbReference>
<dbReference type="EMBL" id="JBHUHP010000009">
    <property type="protein sequence ID" value="MFD2092044.1"/>
    <property type="molecule type" value="Genomic_DNA"/>
</dbReference>
<organism evidence="7 8">
    <name type="scientific">Blastococcus deserti</name>
    <dbReference type="NCBI Taxonomy" id="2259033"/>
    <lineage>
        <taxon>Bacteria</taxon>
        <taxon>Bacillati</taxon>
        <taxon>Actinomycetota</taxon>
        <taxon>Actinomycetes</taxon>
        <taxon>Geodermatophilales</taxon>
        <taxon>Geodermatophilaceae</taxon>
        <taxon>Blastococcus</taxon>
    </lineage>
</organism>
<protein>
    <submittedName>
        <fullName evidence="7">Glycosyltransferase</fullName>
    </submittedName>
</protein>
<evidence type="ECO:0000313" key="8">
    <source>
        <dbReference type="Proteomes" id="UP001597402"/>
    </source>
</evidence>
<feature type="domain" description="Erythromycin biosynthesis protein CIII-like N-terminal" evidence="6">
    <location>
        <begin position="23"/>
        <end position="135"/>
    </location>
</feature>
<dbReference type="PANTHER" id="PTHR48050:SF13">
    <property type="entry name" value="STEROL 3-BETA-GLUCOSYLTRANSFERASE UGT80A2"/>
    <property type="match status" value="1"/>
</dbReference>
<keyword evidence="2" id="KW-0328">Glycosyltransferase</keyword>
<evidence type="ECO:0000256" key="3">
    <source>
        <dbReference type="ARBA" id="ARBA00022679"/>
    </source>
</evidence>
<dbReference type="SUPFAM" id="SSF53756">
    <property type="entry name" value="UDP-Glycosyltransferase/glycogen phosphorylase"/>
    <property type="match status" value="1"/>
</dbReference>
<accession>A0ABW4XD27</accession>
<gene>
    <name evidence="7" type="ORF">ACFSHS_10730</name>
</gene>
<dbReference type="CDD" id="cd03784">
    <property type="entry name" value="GT1_Gtf-like"/>
    <property type="match status" value="1"/>
</dbReference>
<evidence type="ECO:0000313" key="7">
    <source>
        <dbReference type="EMBL" id="MFD2092044.1"/>
    </source>
</evidence>
<sequence>MRVLVVATPLPGHVLPLVPLARALRDAGHEVTVATAGDALTTCPGDLDPVDVAPRLRLPPLFVRFAFRHPRLARTAAAGRDEGRAAGLLWAPVNERMADGVTRLADRQAPNLIVHEPFAAAAAHAAARRGVPAVVVENSLFDAGEQFAVAADAYARRRVLGRIPDPAEVVTTAPPSLVGRRRGRPMRFVPPGTGEPAPDDLGRPGEHPRVLVSRSTVAADPRRDRLMSTVVAAAAGMDLEVVLVRPDRWVARRSLPANVRTTGWVPFPAVLPAAAAVVHHGGAGTLLTALAAGVPQLVVPGAGDRRVNAELVAARGAGLGVPLPEITSAVLDRLITDDALATAAREVAAEMAAMPAPTELVGPLAALGRAVR</sequence>
<proteinExistence type="inferred from homology"/>
<evidence type="ECO:0000256" key="1">
    <source>
        <dbReference type="ARBA" id="ARBA00006962"/>
    </source>
</evidence>
<comment type="caution">
    <text evidence="7">The sequence shown here is derived from an EMBL/GenBank/DDBJ whole genome shotgun (WGS) entry which is preliminary data.</text>
</comment>
<comment type="similarity">
    <text evidence="1">Belongs to the glycosyltransferase 28 family.</text>
</comment>
<evidence type="ECO:0000259" key="5">
    <source>
        <dbReference type="Pfam" id="PF06722"/>
    </source>
</evidence>
<keyword evidence="3" id="KW-0808">Transferase</keyword>
<name>A0ABW4XD27_9ACTN</name>
<dbReference type="InterPro" id="IPR048284">
    <property type="entry name" value="EryCIII-like_N"/>
</dbReference>
<dbReference type="Proteomes" id="UP001597402">
    <property type="component" value="Unassembled WGS sequence"/>
</dbReference>
<dbReference type="InterPro" id="IPR050426">
    <property type="entry name" value="Glycosyltransferase_28"/>
</dbReference>
<evidence type="ECO:0000259" key="6">
    <source>
        <dbReference type="Pfam" id="PF21036"/>
    </source>
</evidence>
<keyword evidence="8" id="KW-1185">Reference proteome</keyword>
<evidence type="ECO:0000256" key="4">
    <source>
        <dbReference type="SAM" id="MobiDB-lite"/>
    </source>
</evidence>
<dbReference type="RefSeq" id="WP_376875117.1">
    <property type="nucleotide sequence ID" value="NZ_JBHUHP010000009.1"/>
</dbReference>
<evidence type="ECO:0000256" key="2">
    <source>
        <dbReference type="ARBA" id="ARBA00022676"/>
    </source>
</evidence>
<dbReference type="InterPro" id="IPR002213">
    <property type="entry name" value="UDP_glucos_trans"/>
</dbReference>
<dbReference type="Gene3D" id="3.40.50.2000">
    <property type="entry name" value="Glycogen Phosphorylase B"/>
    <property type="match status" value="2"/>
</dbReference>
<dbReference type="PANTHER" id="PTHR48050">
    <property type="entry name" value="STEROL 3-BETA-GLUCOSYLTRANSFERASE"/>
    <property type="match status" value="1"/>
</dbReference>
<dbReference type="InterPro" id="IPR010610">
    <property type="entry name" value="EryCIII-like_C"/>
</dbReference>